<comment type="catalytic activity">
    <reaction evidence="8">
        <text>L-threonyl-[protein] + ATP = O-phospho-L-threonyl-[protein] + ADP + H(+)</text>
        <dbReference type="Rhea" id="RHEA:46608"/>
        <dbReference type="Rhea" id="RHEA-COMP:11060"/>
        <dbReference type="Rhea" id="RHEA-COMP:11605"/>
        <dbReference type="ChEBI" id="CHEBI:15378"/>
        <dbReference type="ChEBI" id="CHEBI:30013"/>
        <dbReference type="ChEBI" id="CHEBI:30616"/>
        <dbReference type="ChEBI" id="CHEBI:61977"/>
        <dbReference type="ChEBI" id="CHEBI:456216"/>
        <dbReference type="EC" id="2.7.11.1"/>
    </reaction>
</comment>
<evidence type="ECO:0000256" key="5">
    <source>
        <dbReference type="ARBA" id="ARBA00019973"/>
    </source>
</evidence>
<sequence>MSTESEAVLESLRCQFKDNVFRNVDGFLVKYFKNQTWPPAVQDAIRDAKSANIINELSADLFNVADLNALTEWLADFQSVSFTAKLNIRLRSESISTPESRFSASIYLETGDISTASGSTRVYGEYHHGDAPLTSDDDDYLPFAARAVQVFKALPTRHFLHAFILHGTTLELWVFDRAGAYSSKLVDLAQNPQDLLRILAGYGMMNDEESGINTFVKRLRPGSDSYVSFDEGSKMYLRPEMIAAPGHLVGLGTTCFAASESTIAKPNSVVKFSWRADTTTAELQLLQLAHERKVWGIIQLLGHQNLVSIADLRQPLQFPGSFVNRTLSCVATSPLGRPIRKFTSIRELLEVLGDLVKALRSLYLDGRMLHRDIAIKNLVINPQPSGDSSKGILIDFDMALDLDKGPPPRQIVGSDGFMAIGVLFGHAHSYRHDLESLFYVFLWLAIANDSEHDHACEILERLPEKSRLQKWYSPVLNFPAVGQAVINDMKPEAFEGILGEFSDDFIPLKGLARELHGLIFPVRDGAIFIGTDKGQEAAKRLYTEMEDAFKRSAVLF</sequence>
<dbReference type="EMBL" id="JOKZ01000246">
    <property type="protein sequence ID" value="KKP00539.1"/>
    <property type="molecule type" value="Genomic_DNA"/>
</dbReference>
<dbReference type="PANTHER" id="PTHR38248:SF2">
    <property type="entry name" value="FUNK1 11"/>
    <property type="match status" value="1"/>
</dbReference>
<dbReference type="OrthoDB" id="5584477at2759"/>
<evidence type="ECO:0000256" key="6">
    <source>
        <dbReference type="ARBA" id="ARBA00030980"/>
    </source>
</evidence>
<feature type="domain" description="Protein kinase" evidence="10">
    <location>
        <begin position="172"/>
        <end position="556"/>
    </location>
</feature>
<evidence type="ECO:0000256" key="1">
    <source>
        <dbReference type="ARBA" id="ARBA00003747"/>
    </source>
</evidence>
<dbReference type="OMA" id="KWCSMDF"/>
<evidence type="ECO:0000313" key="11">
    <source>
        <dbReference type="EMBL" id="KKP00539.1"/>
    </source>
</evidence>
<comment type="caution">
    <text evidence="11">The sequence shown here is derived from an EMBL/GenBank/DDBJ whole genome shotgun (WGS) entry which is preliminary data.</text>
</comment>
<evidence type="ECO:0000256" key="4">
    <source>
        <dbReference type="ARBA" id="ARBA00013948"/>
    </source>
</evidence>
<comment type="subunit">
    <text evidence="2">Component of the EKC/KEOPS complex composed of at least BUD32, CGI121, GON7, KAE1 and PCC1; the whole complex dimerizes.</text>
</comment>
<dbReference type="GO" id="GO:0004674">
    <property type="term" value="F:protein serine/threonine kinase activity"/>
    <property type="evidence" value="ECO:0007669"/>
    <property type="project" value="UniProtKB-EC"/>
</dbReference>
<protein>
    <recommendedName>
        <fullName evidence="5">EKC/KEOPS complex subunit BUD32</fullName>
        <ecNumber evidence="3">2.7.11.1</ecNumber>
    </recommendedName>
    <alternativeName>
        <fullName evidence="6 7">Atypical Serine/threonine protein kinase BUD32</fullName>
    </alternativeName>
    <alternativeName>
        <fullName evidence="4">EKC/KEOPS complex subunit bud32</fullName>
    </alternativeName>
</protein>
<organism evidence="11 12">
    <name type="scientific">Trichoderma harzianum</name>
    <name type="common">Hypocrea lixii</name>
    <dbReference type="NCBI Taxonomy" id="5544"/>
    <lineage>
        <taxon>Eukaryota</taxon>
        <taxon>Fungi</taxon>
        <taxon>Dikarya</taxon>
        <taxon>Ascomycota</taxon>
        <taxon>Pezizomycotina</taxon>
        <taxon>Sordariomycetes</taxon>
        <taxon>Hypocreomycetidae</taxon>
        <taxon>Hypocreales</taxon>
        <taxon>Hypocreaceae</taxon>
        <taxon>Trichoderma</taxon>
    </lineage>
</organism>
<proteinExistence type="predicted"/>
<dbReference type="Pfam" id="PF17667">
    <property type="entry name" value="Pkinase_fungal"/>
    <property type="match status" value="1"/>
</dbReference>
<comment type="catalytic activity">
    <reaction evidence="9">
        <text>L-seryl-[protein] + ATP = O-phospho-L-seryl-[protein] + ADP + H(+)</text>
        <dbReference type="Rhea" id="RHEA:17989"/>
        <dbReference type="Rhea" id="RHEA-COMP:9863"/>
        <dbReference type="Rhea" id="RHEA-COMP:11604"/>
        <dbReference type="ChEBI" id="CHEBI:15378"/>
        <dbReference type="ChEBI" id="CHEBI:29999"/>
        <dbReference type="ChEBI" id="CHEBI:30616"/>
        <dbReference type="ChEBI" id="CHEBI:83421"/>
        <dbReference type="ChEBI" id="CHEBI:456216"/>
        <dbReference type="EC" id="2.7.11.1"/>
    </reaction>
</comment>
<evidence type="ECO:0000256" key="2">
    <source>
        <dbReference type="ARBA" id="ARBA00011534"/>
    </source>
</evidence>
<evidence type="ECO:0000313" key="12">
    <source>
        <dbReference type="Proteomes" id="UP000034112"/>
    </source>
</evidence>
<dbReference type="GO" id="GO:0005524">
    <property type="term" value="F:ATP binding"/>
    <property type="evidence" value="ECO:0007669"/>
    <property type="project" value="InterPro"/>
</dbReference>
<name>A0A0G0A5X0_TRIHA</name>
<reference evidence="12" key="1">
    <citation type="journal article" date="2015" name="Genome Announc.">
        <title>Draft whole-genome sequence of the biocontrol agent Trichoderma harzianum T6776.</title>
        <authorList>
            <person name="Baroncelli R."/>
            <person name="Piaggeschi G."/>
            <person name="Fiorini L."/>
            <person name="Bertolini E."/>
            <person name="Zapparata A."/>
            <person name="Pe M.E."/>
            <person name="Sarrocco S."/>
            <person name="Vannacci G."/>
        </authorList>
    </citation>
    <scope>NUCLEOTIDE SEQUENCE [LARGE SCALE GENOMIC DNA]</scope>
    <source>
        <strain evidence="12">T6776</strain>
    </source>
</reference>
<evidence type="ECO:0000259" key="10">
    <source>
        <dbReference type="PROSITE" id="PS50011"/>
    </source>
</evidence>
<dbReference type="InterPro" id="IPR000719">
    <property type="entry name" value="Prot_kinase_dom"/>
</dbReference>
<dbReference type="InterPro" id="IPR040976">
    <property type="entry name" value="Pkinase_fungal"/>
</dbReference>
<evidence type="ECO:0000256" key="7">
    <source>
        <dbReference type="ARBA" id="ARBA00033194"/>
    </source>
</evidence>
<evidence type="ECO:0000256" key="9">
    <source>
        <dbReference type="ARBA" id="ARBA00048679"/>
    </source>
</evidence>
<evidence type="ECO:0000256" key="3">
    <source>
        <dbReference type="ARBA" id="ARBA00012513"/>
    </source>
</evidence>
<dbReference type="EC" id="2.7.11.1" evidence="3"/>
<accession>A0A0G0A5X0</accession>
<evidence type="ECO:0000256" key="8">
    <source>
        <dbReference type="ARBA" id="ARBA00047899"/>
    </source>
</evidence>
<dbReference type="InterPro" id="IPR011009">
    <property type="entry name" value="Kinase-like_dom_sf"/>
</dbReference>
<dbReference type="PANTHER" id="PTHR38248">
    <property type="entry name" value="FUNK1 6"/>
    <property type="match status" value="1"/>
</dbReference>
<dbReference type="SUPFAM" id="SSF56112">
    <property type="entry name" value="Protein kinase-like (PK-like)"/>
    <property type="match status" value="1"/>
</dbReference>
<gene>
    <name evidence="11" type="ORF">THAR02_07343</name>
</gene>
<dbReference type="Proteomes" id="UP000034112">
    <property type="component" value="Unassembled WGS sequence"/>
</dbReference>
<dbReference type="Gene3D" id="1.10.510.10">
    <property type="entry name" value="Transferase(Phosphotransferase) domain 1"/>
    <property type="match status" value="1"/>
</dbReference>
<comment type="function">
    <text evidence="1">Component of the EKC/KEOPS complex that is required for the formation of a threonylcarbamoyl group on adenosine at position 37 (t(6)A37) in tRNAs that read codons beginning with adenine. The complex is probably involved in the transfer of the threonylcarbamoyl moiety of threonylcarbamoyl-AMP (TC-AMP) to the N6 group of A37. BUD32 has ATPase activity in the context of the EKC/KEOPS complex and likely plays a supporting role to the catalytic subunit KAE1. The EKC/KEOPS complex also promotes both telomere uncapping and telomere elongation. The complex is required for efficient recruitment of transcriptional coactivators.</text>
</comment>
<dbReference type="AlphaFoldDB" id="A0A0G0A5X0"/>
<dbReference type="PROSITE" id="PS50011">
    <property type="entry name" value="PROTEIN_KINASE_DOM"/>
    <property type="match status" value="1"/>
</dbReference>
<dbReference type="PROSITE" id="PS00109">
    <property type="entry name" value="PROTEIN_KINASE_TYR"/>
    <property type="match status" value="1"/>
</dbReference>
<dbReference type="InterPro" id="IPR008266">
    <property type="entry name" value="Tyr_kinase_AS"/>
</dbReference>